<accession>A0ABU9SGN8</accession>
<dbReference type="EMBL" id="JAYMRW010000009">
    <property type="protein sequence ID" value="MEM5450159.1"/>
    <property type="molecule type" value="Genomic_DNA"/>
</dbReference>
<feature type="signal peptide" evidence="1">
    <location>
        <begin position="1"/>
        <end position="40"/>
    </location>
</feature>
<evidence type="ECO:0000313" key="3">
    <source>
        <dbReference type="Proteomes" id="UP001390669"/>
    </source>
</evidence>
<name>A0ABU9SGN8_9BURK</name>
<protein>
    <recommendedName>
        <fullName evidence="4">Lipoprotein</fullName>
    </recommendedName>
</protein>
<organism evidence="2 3">
    <name type="scientific">Paraburkholderia guartelaensis</name>
    <dbReference type="NCBI Taxonomy" id="2546446"/>
    <lineage>
        <taxon>Bacteria</taxon>
        <taxon>Pseudomonadati</taxon>
        <taxon>Pseudomonadota</taxon>
        <taxon>Betaproteobacteria</taxon>
        <taxon>Burkholderiales</taxon>
        <taxon>Burkholderiaceae</taxon>
        <taxon>Paraburkholderia</taxon>
    </lineage>
</organism>
<reference evidence="2 3" key="1">
    <citation type="submission" date="2024-01" db="EMBL/GenBank/DDBJ databases">
        <title>The diversity of rhizobia nodulating Mimosa spp. in eleven states of Brazil covering several biomes is determined by host plant, location, and edaphic factors.</title>
        <authorList>
            <person name="Rouws L."/>
            <person name="Barauna A."/>
            <person name="Beukes C."/>
            <person name="De Faria S.M."/>
            <person name="Gross E."/>
            <person name="Dos Reis Junior F.B."/>
            <person name="Simon M."/>
            <person name="Maluk M."/>
            <person name="Odee D.W."/>
            <person name="Kenicer G."/>
            <person name="Young J.P.W."/>
            <person name="Reis V.M."/>
            <person name="Zilli J."/>
            <person name="James E.K."/>
        </authorList>
    </citation>
    <scope>NUCLEOTIDE SEQUENCE [LARGE SCALE GENOMIC DNA]</scope>
    <source>
        <strain evidence="2 3">JPY164</strain>
    </source>
</reference>
<keyword evidence="1" id="KW-0732">Signal</keyword>
<keyword evidence="3" id="KW-1185">Reference proteome</keyword>
<evidence type="ECO:0008006" key="4">
    <source>
        <dbReference type="Google" id="ProtNLM"/>
    </source>
</evidence>
<evidence type="ECO:0000256" key="1">
    <source>
        <dbReference type="SAM" id="SignalP"/>
    </source>
</evidence>
<dbReference type="RefSeq" id="WP_368603437.1">
    <property type="nucleotide sequence ID" value="NZ_JAYMRW010000009.1"/>
</dbReference>
<evidence type="ECO:0000313" key="2">
    <source>
        <dbReference type="EMBL" id="MEM5450159.1"/>
    </source>
</evidence>
<sequence>MSSLDLLGIARSGLQNPLICSSLAACVLSLAACTSTSDVAATDKPNVFTVTASTRGARLSWVSAYRKAVSSASDYCTKRGMQVGTRLDFIRSGRELEQQGTELTFECHPLF</sequence>
<feature type="chain" id="PRO_5046198935" description="Lipoprotein" evidence="1">
    <location>
        <begin position="41"/>
        <end position="111"/>
    </location>
</feature>
<dbReference type="Proteomes" id="UP001390669">
    <property type="component" value="Unassembled WGS sequence"/>
</dbReference>
<comment type="caution">
    <text evidence="2">The sequence shown here is derived from an EMBL/GenBank/DDBJ whole genome shotgun (WGS) entry which is preliminary data.</text>
</comment>
<gene>
    <name evidence="2" type="ORF">VSR33_22030</name>
</gene>
<proteinExistence type="predicted"/>